<dbReference type="AlphaFoldDB" id="A0A2C9V7J6"/>
<dbReference type="GO" id="GO:0006352">
    <property type="term" value="P:DNA-templated transcription initiation"/>
    <property type="evidence" value="ECO:0007669"/>
    <property type="project" value="InterPro"/>
</dbReference>
<reference evidence="8" key="1">
    <citation type="journal article" date="2016" name="Nat. Biotechnol.">
        <title>Sequencing wild and cultivated cassava and related species reveals extensive interspecific hybridization and genetic diversity.</title>
        <authorList>
            <person name="Bredeson J.V."/>
            <person name="Lyons J.B."/>
            <person name="Prochnik S.E."/>
            <person name="Wu G.A."/>
            <person name="Ha C.M."/>
            <person name="Edsinger-Gonzales E."/>
            <person name="Grimwood J."/>
            <person name="Schmutz J."/>
            <person name="Rabbi I.Y."/>
            <person name="Egesi C."/>
            <person name="Nauluvula P."/>
            <person name="Lebot V."/>
            <person name="Ndunguru J."/>
            <person name="Mkamilo G."/>
            <person name="Bart R.S."/>
            <person name="Setter T.L."/>
            <person name="Gleadow R.M."/>
            <person name="Kulakow P."/>
            <person name="Ferguson M.E."/>
            <person name="Rounsley S."/>
            <person name="Rokhsar D.S."/>
        </authorList>
    </citation>
    <scope>NUCLEOTIDE SEQUENCE [LARGE SCALE GENOMIC DNA]</scope>
    <source>
        <strain evidence="8">cv. AM560-2</strain>
    </source>
</reference>
<feature type="domain" description="RNA polymerase sigma-70" evidence="6">
    <location>
        <begin position="232"/>
        <end position="245"/>
    </location>
</feature>
<evidence type="ECO:0000256" key="1">
    <source>
        <dbReference type="ARBA" id="ARBA00007788"/>
    </source>
</evidence>
<evidence type="ECO:0000256" key="2">
    <source>
        <dbReference type="ARBA" id="ARBA00023015"/>
    </source>
</evidence>
<keyword evidence="5" id="KW-0804">Transcription</keyword>
<dbReference type="GO" id="GO:0006355">
    <property type="term" value="P:regulation of DNA-templated transcription"/>
    <property type="evidence" value="ECO:0000318"/>
    <property type="project" value="GO_Central"/>
</dbReference>
<gene>
    <name evidence="7" type="ORF">MANES_10G136500v8</name>
</gene>
<dbReference type="Pfam" id="PF04539">
    <property type="entry name" value="Sigma70_r3"/>
    <property type="match status" value="1"/>
</dbReference>
<keyword evidence="2" id="KW-0805">Transcription regulation</keyword>
<evidence type="ECO:0000313" key="8">
    <source>
        <dbReference type="Proteomes" id="UP000091857"/>
    </source>
</evidence>
<dbReference type="CDD" id="cd06171">
    <property type="entry name" value="Sigma70_r4"/>
    <property type="match status" value="1"/>
</dbReference>
<dbReference type="SUPFAM" id="SSF88659">
    <property type="entry name" value="Sigma3 and sigma4 domains of RNA polymerase sigma factors"/>
    <property type="match status" value="2"/>
</dbReference>
<dbReference type="GO" id="GO:0009507">
    <property type="term" value="C:chloroplast"/>
    <property type="evidence" value="ECO:0000318"/>
    <property type="project" value="GO_Central"/>
</dbReference>
<dbReference type="InterPro" id="IPR050239">
    <property type="entry name" value="Sigma-70_RNA_pol_init_factors"/>
</dbReference>
<keyword evidence="3" id="KW-0731">Sigma factor</keyword>
<dbReference type="STRING" id="3983.A0A2C9V7J6"/>
<keyword evidence="4" id="KW-0238">DNA-binding</keyword>
<proteinExistence type="inferred from homology"/>
<evidence type="ECO:0000259" key="6">
    <source>
        <dbReference type="PROSITE" id="PS00715"/>
    </source>
</evidence>
<dbReference type="Proteomes" id="UP000091857">
    <property type="component" value="Chromosome 10"/>
</dbReference>
<dbReference type="SUPFAM" id="SSF88946">
    <property type="entry name" value="Sigma2 domain of RNA polymerase sigma factors"/>
    <property type="match status" value="1"/>
</dbReference>
<dbReference type="InterPro" id="IPR014284">
    <property type="entry name" value="RNA_pol_sigma-70_dom"/>
</dbReference>
<evidence type="ECO:0000313" key="7">
    <source>
        <dbReference type="EMBL" id="OAY39947.1"/>
    </source>
</evidence>
<dbReference type="InterPro" id="IPR007624">
    <property type="entry name" value="RNA_pol_sigma70_r3"/>
</dbReference>
<dbReference type="GO" id="GO:0003899">
    <property type="term" value="F:DNA-directed RNA polymerase activity"/>
    <property type="evidence" value="ECO:0000318"/>
    <property type="project" value="GO_Central"/>
</dbReference>
<dbReference type="InterPro" id="IPR013324">
    <property type="entry name" value="RNA_pol_sigma_r3/r4-like"/>
</dbReference>
<dbReference type="InterPro" id="IPR036388">
    <property type="entry name" value="WH-like_DNA-bd_sf"/>
</dbReference>
<dbReference type="Pfam" id="PF04542">
    <property type="entry name" value="Sigma70_r2"/>
    <property type="match status" value="1"/>
</dbReference>
<evidence type="ECO:0000256" key="4">
    <source>
        <dbReference type="ARBA" id="ARBA00023125"/>
    </source>
</evidence>
<comment type="similarity">
    <text evidence="1">Belongs to the sigma-70 factor family.</text>
</comment>
<dbReference type="EMBL" id="CM004396">
    <property type="protein sequence ID" value="OAY39947.1"/>
    <property type="molecule type" value="Genomic_DNA"/>
</dbReference>
<dbReference type="Gramene" id="Manes.10G136500.1.v8.1">
    <property type="protein sequence ID" value="Manes.10G136500.1.v8.1.CDS"/>
    <property type="gene ID" value="Manes.10G136500.v8.1"/>
</dbReference>
<dbReference type="PANTHER" id="PTHR30603">
    <property type="entry name" value="RNA POLYMERASE SIGMA FACTOR RPO"/>
    <property type="match status" value="1"/>
</dbReference>
<dbReference type="GO" id="GO:1903865">
    <property type="term" value="C:sigma factor antagonist complex"/>
    <property type="evidence" value="ECO:0000318"/>
    <property type="project" value="GO_Central"/>
</dbReference>
<dbReference type="InterPro" id="IPR000943">
    <property type="entry name" value="RNA_pol_sigma70"/>
</dbReference>
<evidence type="ECO:0000256" key="3">
    <source>
        <dbReference type="ARBA" id="ARBA00023082"/>
    </source>
</evidence>
<dbReference type="PANTHER" id="PTHR30603:SF47">
    <property type="entry name" value="RNA POLYMERASE SIGMA FACTOR SIGD, CHLOROPLASTIC"/>
    <property type="match status" value="1"/>
</dbReference>
<dbReference type="GO" id="GO:0000976">
    <property type="term" value="F:transcription cis-regulatory region binding"/>
    <property type="evidence" value="ECO:0000318"/>
    <property type="project" value="GO_Central"/>
</dbReference>
<protein>
    <recommendedName>
        <fullName evidence="6">RNA polymerase sigma-70 domain-containing protein</fullName>
    </recommendedName>
</protein>
<dbReference type="GO" id="GO:0071482">
    <property type="term" value="P:cellular response to light stimulus"/>
    <property type="evidence" value="ECO:0007669"/>
    <property type="project" value="EnsemblPlants"/>
</dbReference>
<dbReference type="Gene3D" id="1.10.601.10">
    <property type="entry name" value="RNA Polymerase Primary Sigma Factor"/>
    <property type="match status" value="1"/>
</dbReference>
<dbReference type="NCBIfam" id="TIGR02937">
    <property type="entry name" value="sigma70-ECF"/>
    <property type="match status" value="1"/>
</dbReference>
<dbReference type="OrthoDB" id="206108at2759"/>
<keyword evidence="8" id="KW-1185">Reference proteome</keyword>
<dbReference type="GO" id="GO:0016987">
    <property type="term" value="F:sigma factor activity"/>
    <property type="evidence" value="ECO:0000318"/>
    <property type="project" value="GO_Central"/>
</dbReference>
<dbReference type="InterPro" id="IPR007627">
    <property type="entry name" value="RNA_pol_sigma70_r2"/>
</dbReference>
<dbReference type="PRINTS" id="PR00046">
    <property type="entry name" value="SIGMA70FCT"/>
</dbReference>
<dbReference type="Pfam" id="PF04545">
    <property type="entry name" value="Sigma70_r4"/>
    <property type="match status" value="1"/>
</dbReference>
<dbReference type="InterPro" id="IPR013325">
    <property type="entry name" value="RNA_pol_sigma_r2"/>
</dbReference>
<dbReference type="InterPro" id="IPR007630">
    <property type="entry name" value="RNA_pol_sigma70_r4"/>
</dbReference>
<evidence type="ECO:0000256" key="5">
    <source>
        <dbReference type="ARBA" id="ARBA00023163"/>
    </source>
</evidence>
<comment type="caution">
    <text evidence="7">The sequence shown here is derived from an EMBL/GenBank/DDBJ whole genome shotgun (WGS) entry which is preliminary data.</text>
</comment>
<organism evidence="7 8">
    <name type="scientific">Manihot esculenta</name>
    <name type="common">Cassava</name>
    <name type="synonym">Jatropha manihot</name>
    <dbReference type="NCBI Taxonomy" id="3983"/>
    <lineage>
        <taxon>Eukaryota</taxon>
        <taxon>Viridiplantae</taxon>
        <taxon>Streptophyta</taxon>
        <taxon>Embryophyta</taxon>
        <taxon>Tracheophyta</taxon>
        <taxon>Spermatophyta</taxon>
        <taxon>Magnoliopsida</taxon>
        <taxon>eudicotyledons</taxon>
        <taxon>Gunneridae</taxon>
        <taxon>Pentapetalae</taxon>
        <taxon>rosids</taxon>
        <taxon>fabids</taxon>
        <taxon>Malpighiales</taxon>
        <taxon>Euphorbiaceae</taxon>
        <taxon>Crotonoideae</taxon>
        <taxon>Manihoteae</taxon>
        <taxon>Manihot</taxon>
    </lineage>
</organism>
<sequence length="441" mass="49474">MLNQVHPHFHIFMAITATISLSSSSPTVFSAIPSLNIQHPPPSSSPLASSFGKFGVKLVSNEADLTTASATQALALAGAAVQAAREAVELVSGCGNEMGKYGSVELIARRKKRRKRRKGFDCLKVEDKDGQCDGGLLQPSNFGYLSPIEEEEFCLCHQDLARLEAAIRRIAETQEHEPTLEQLAKDLQMKKSSVDKIVYKGRKSRERITHSYRRLVISIANSYRGKGLSLQDLIQEGSIGLLRGAERFDPRRGNKLSTYAYWWIREAIIASITNKSRLVRIPGSMRNKMTKIAETKAVLGKKLGRLPSYDEIAEVLNVHVSTVRFGYERSRSPISLNRAVTDQGSMTLQEIIPGPEEMMPENMVKRQLMKQELEKLLQTLSEREALVLRLIYGLNGQTPQSYEEIGRSLKLCRERIRQINSIALTKLRQRSISDNLHIYIV</sequence>
<name>A0A2C9V7J6_MANES</name>
<accession>A0A2C9V7J6</accession>
<dbReference type="Gene3D" id="1.10.10.10">
    <property type="entry name" value="Winged helix-like DNA-binding domain superfamily/Winged helix DNA-binding domain"/>
    <property type="match status" value="2"/>
</dbReference>
<dbReference type="PROSITE" id="PS00715">
    <property type="entry name" value="SIGMA70_1"/>
    <property type="match status" value="1"/>
</dbReference>
<dbReference type="OMA" id="AFFKEMA"/>